<dbReference type="Gene3D" id="3.90.230.10">
    <property type="entry name" value="Creatinase/methionine aminopeptidase superfamily"/>
    <property type="match status" value="1"/>
</dbReference>
<dbReference type="RefSeq" id="WP_120642946.1">
    <property type="nucleotide sequence ID" value="NZ_RAWB01000063.1"/>
</dbReference>
<evidence type="ECO:0000259" key="2">
    <source>
        <dbReference type="Pfam" id="PF00557"/>
    </source>
</evidence>
<dbReference type="EMBL" id="RAWB01000063">
    <property type="protein sequence ID" value="RKH63480.1"/>
    <property type="molecule type" value="Genomic_DNA"/>
</dbReference>
<dbReference type="SUPFAM" id="SSF55920">
    <property type="entry name" value="Creatinase/aminopeptidase"/>
    <property type="match status" value="1"/>
</dbReference>
<keyword evidence="1" id="KW-0732">Signal</keyword>
<reference evidence="4" key="1">
    <citation type="submission" date="2018-09" db="EMBL/GenBank/DDBJ databases">
        <authorList>
            <person name="Livingstone P.G."/>
            <person name="Whitworth D.E."/>
        </authorList>
    </citation>
    <scope>NUCLEOTIDE SEQUENCE [LARGE SCALE GENOMIC DNA]</scope>
    <source>
        <strain evidence="4">CA051B</strain>
    </source>
</reference>
<name>A0A3A8Q8W7_9BACT</name>
<keyword evidence="4" id="KW-1185">Reference proteome</keyword>
<organism evidence="3 4">
    <name type="scientific">Corallococcus llansteffanensis</name>
    <dbReference type="NCBI Taxonomy" id="2316731"/>
    <lineage>
        <taxon>Bacteria</taxon>
        <taxon>Pseudomonadati</taxon>
        <taxon>Myxococcota</taxon>
        <taxon>Myxococcia</taxon>
        <taxon>Myxococcales</taxon>
        <taxon>Cystobacterineae</taxon>
        <taxon>Myxococcaceae</taxon>
        <taxon>Corallococcus</taxon>
    </lineage>
</organism>
<dbReference type="InterPro" id="IPR000994">
    <property type="entry name" value="Pept_M24"/>
</dbReference>
<keyword evidence="3" id="KW-0645">Protease</keyword>
<dbReference type="GO" id="GO:0004177">
    <property type="term" value="F:aminopeptidase activity"/>
    <property type="evidence" value="ECO:0007669"/>
    <property type="project" value="UniProtKB-KW"/>
</dbReference>
<keyword evidence="3" id="KW-0031">Aminopeptidase</keyword>
<feature type="chain" id="PRO_5017217133" evidence="1">
    <location>
        <begin position="22"/>
        <end position="480"/>
    </location>
</feature>
<evidence type="ECO:0000313" key="3">
    <source>
        <dbReference type="EMBL" id="RKH63480.1"/>
    </source>
</evidence>
<keyword evidence="3" id="KW-0378">Hydrolase</keyword>
<dbReference type="Proteomes" id="UP000272888">
    <property type="component" value="Unassembled WGS sequence"/>
</dbReference>
<gene>
    <name evidence="3" type="ORF">D7V93_08740</name>
</gene>
<sequence>MRSWKHLLVVPLVCSSACATAPVAPAKTEPPVVAAAAPVAIASAPVAPAAPERPFGTLREQADRQQAWLRERLDTALPQLMRKYGVQMWIIPMREHNEDPVFKALVSPTTFAARRRTIYVFFDRGADKGVERLALGGSSQGGLYDVRRAPQLVDRGGGQRAAELLGPEQWTLLKEVVEERKPQSIAIDVSPAIAFADGLTHGEYEGMAQALGPTWVKRFKPAGGLPLDMLGWRSADEVRFFEDLTKHAWSIIQTAFSNAVITPGVTTPQDVEWWMRQRLADEGLDTWFQPDVDVQRKGASEEQLGANPVIQRGDVLHCDFGITALRLNTDTQHMGYVLREGETDAPAGLKAALKNSNRLQDIVTGEIKPGRTGNEVLRAALARMKAEGLDGTVYSHPIGLNGHGAGPMIGMWDRQEGVPGNGEHRVMPQSWFAIELQATTPVPEWGQQPVRSGQEEDVVLDAQGAVHWAYQRQTAFHLVR</sequence>
<evidence type="ECO:0000256" key="1">
    <source>
        <dbReference type="SAM" id="SignalP"/>
    </source>
</evidence>
<proteinExistence type="predicted"/>
<dbReference type="Pfam" id="PF00557">
    <property type="entry name" value="Peptidase_M24"/>
    <property type="match status" value="1"/>
</dbReference>
<dbReference type="InterPro" id="IPR036005">
    <property type="entry name" value="Creatinase/aminopeptidase-like"/>
</dbReference>
<accession>A0A3A8Q8W7</accession>
<feature type="domain" description="Peptidase M24" evidence="2">
    <location>
        <begin position="246"/>
        <end position="445"/>
    </location>
</feature>
<evidence type="ECO:0000313" key="4">
    <source>
        <dbReference type="Proteomes" id="UP000272888"/>
    </source>
</evidence>
<dbReference type="AlphaFoldDB" id="A0A3A8Q8W7"/>
<comment type="caution">
    <text evidence="3">The sequence shown here is derived from an EMBL/GenBank/DDBJ whole genome shotgun (WGS) entry which is preliminary data.</text>
</comment>
<protein>
    <submittedName>
        <fullName evidence="3">Aminopeptidase P family protein</fullName>
    </submittedName>
</protein>
<feature type="signal peptide" evidence="1">
    <location>
        <begin position="1"/>
        <end position="21"/>
    </location>
</feature>